<reference evidence="2 5" key="2">
    <citation type="journal article" date="2013" name="Nature">
        <title>Insights into bilaterian evolution from three spiralian genomes.</title>
        <authorList>
            <person name="Simakov O."/>
            <person name="Marletaz F."/>
            <person name="Cho S.J."/>
            <person name="Edsinger-Gonzales E."/>
            <person name="Havlak P."/>
            <person name="Hellsten U."/>
            <person name="Kuo D.H."/>
            <person name="Larsson T."/>
            <person name="Lv J."/>
            <person name="Arendt D."/>
            <person name="Savage R."/>
            <person name="Osoegawa K."/>
            <person name="de Jong P."/>
            <person name="Grimwood J."/>
            <person name="Chapman J.A."/>
            <person name="Shapiro H."/>
            <person name="Aerts A."/>
            <person name="Otillar R.P."/>
            <person name="Terry A.Y."/>
            <person name="Boore J.L."/>
            <person name="Grigoriev I.V."/>
            <person name="Lindberg D.R."/>
            <person name="Seaver E.C."/>
            <person name="Weisblat D.A."/>
            <person name="Putnam N.H."/>
            <person name="Rokhsar D.S."/>
        </authorList>
    </citation>
    <scope>NUCLEOTIDE SEQUENCE</scope>
    <source>
        <strain evidence="2 5">I ESC-2004</strain>
    </source>
</reference>
<evidence type="ECO:0000313" key="4">
    <source>
        <dbReference type="EnsemblMetazoa" id="CapteP170110"/>
    </source>
</evidence>
<dbReference type="PANTHER" id="PTHR28624:SF1">
    <property type="entry name" value="MITOCHONDRIAL POTASSIUM CHANNEL"/>
    <property type="match status" value="1"/>
</dbReference>
<dbReference type="EMBL" id="AMQN01019577">
    <property type="status" value="NOT_ANNOTATED_CDS"/>
    <property type="molecule type" value="Genomic_DNA"/>
</dbReference>
<keyword evidence="5" id="KW-1185">Reference proteome</keyword>
<accession>R7USE9</accession>
<dbReference type="EMBL" id="AMQN01007486">
    <property type="status" value="NOT_ANNOTATED_CDS"/>
    <property type="molecule type" value="Genomic_DNA"/>
</dbReference>
<dbReference type="EnsemblMetazoa" id="CapteT176835">
    <property type="protein sequence ID" value="CapteP176835"/>
    <property type="gene ID" value="CapteG176835"/>
</dbReference>
<reference evidence="5" key="1">
    <citation type="submission" date="2012-12" db="EMBL/GenBank/DDBJ databases">
        <authorList>
            <person name="Hellsten U."/>
            <person name="Grimwood J."/>
            <person name="Chapman J.A."/>
            <person name="Shapiro H."/>
            <person name="Aerts A."/>
            <person name="Otillar R.P."/>
            <person name="Terry A.Y."/>
            <person name="Boore J.L."/>
            <person name="Simakov O."/>
            <person name="Marletaz F."/>
            <person name="Cho S.-J."/>
            <person name="Edsinger-Gonzales E."/>
            <person name="Havlak P."/>
            <person name="Kuo D.-H."/>
            <person name="Larsson T."/>
            <person name="Lv J."/>
            <person name="Arendt D."/>
            <person name="Savage R."/>
            <person name="Osoegawa K."/>
            <person name="de Jong P."/>
            <person name="Lindberg D.R."/>
            <person name="Seaver E.C."/>
            <person name="Weisblat D.A."/>
            <person name="Putnam N.H."/>
            <person name="Grigoriev I.V."/>
            <person name="Rokhsar D.S."/>
        </authorList>
    </citation>
    <scope>NUCLEOTIDE SEQUENCE</scope>
    <source>
        <strain evidence="5">I ESC-2004</strain>
    </source>
</reference>
<dbReference type="InterPro" id="IPR037660">
    <property type="entry name" value="CCDC51"/>
</dbReference>
<dbReference type="OMA" id="STATTWW"/>
<feature type="transmembrane region" description="Helical" evidence="1">
    <location>
        <begin position="169"/>
        <end position="192"/>
    </location>
</feature>
<keyword evidence="1" id="KW-0812">Transmembrane</keyword>
<keyword evidence="1" id="KW-1133">Transmembrane helix</keyword>
<protein>
    <recommendedName>
        <fullName evidence="6">Coiled-coil domain-containing protein 51</fullName>
    </recommendedName>
</protein>
<dbReference type="Proteomes" id="UP000014760">
    <property type="component" value="Unassembled WGS sequence"/>
</dbReference>
<keyword evidence="1" id="KW-0472">Membrane</keyword>
<name>R7USE9_CAPTE</name>
<dbReference type="PANTHER" id="PTHR28624">
    <property type="entry name" value="COILED-COIL DOMAIN-CONTAINING PROTEIN 51"/>
    <property type="match status" value="1"/>
</dbReference>
<evidence type="ECO:0000256" key="1">
    <source>
        <dbReference type="SAM" id="Phobius"/>
    </source>
</evidence>
<evidence type="ECO:0000313" key="5">
    <source>
        <dbReference type="Proteomes" id="UP000014760"/>
    </source>
</evidence>
<evidence type="ECO:0000313" key="3">
    <source>
        <dbReference type="EMBL" id="ELU12465.1"/>
    </source>
</evidence>
<evidence type="ECO:0008006" key="6">
    <source>
        <dbReference type="Google" id="ProtNLM"/>
    </source>
</evidence>
<reference evidence="4" key="3">
    <citation type="submission" date="2015-06" db="UniProtKB">
        <authorList>
            <consortium name="EnsemblMetazoa"/>
        </authorList>
    </citation>
    <scope>IDENTIFICATION</scope>
</reference>
<dbReference type="AlphaFoldDB" id="R7USE9"/>
<dbReference type="HOGENOM" id="CLU_060968_1_0_1"/>
<dbReference type="EMBL" id="KB295949">
    <property type="protein sequence ID" value="ELU12465.1"/>
    <property type="molecule type" value="Genomic_DNA"/>
</dbReference>
<feature type="transmembrane region" description="Helical" evidence="1">
    <location>
        <begin position="309"/>
        <end position="328"/>
    </location>
</feature>
<evidence type="ECO:0000313" key="2">
    <source>
        <dbReference type="EMBL" id="ELU06341.1"/>
    </source>
</evidence>
<dbReference type="EnsemblMetazoa" id="CapteT170110">
    <property type="protein sequence ID" value="CapteP170110"/>
    <property type="gene ID" value="CapteG170110"/>
</dbReference>
<dbReference type="STRING" id="283909.R7USE9"/>
<proteinExistence type="predicted"/>
<dbReference type="EMBL" id="KB300771">
    <property type="protein sequence ID" value="ELU06341.1"/>
    <property type="molecule type" value="Genomic_DNA"/>
</dbReference>
<gene>
    <name evidence="3" type="ORF">CAPTEDRAFT_170110</name>
    <name evidence="2" type="ORF">CAPTEDRAFT_176835</name>
</gene>
<dbReference type="OrthoDB" id="6243211at2759"/>
<organism evidence="2">
    <name type="scientific">Capitella teleta</name>
    <name type="common">Polychaete worm</name>
    <dbReference type="NCBI Taxonomy" id="283909"/>
    <lineage>
        <taxon>Eukaryota</taxon>
        <taxon>Metazoa</taxon>
        <taxon>Spiralia</taxon>
        <taxon>Lophotrochozoa</taxon>
        <taxon>Annelida</taxon>
        <taxon>Polychaeta</taxon>
        <taxon>Sedentaria</taxon>
        <taxon>Scolecida</taxon>
        <taxon>Capitellidae</taxon>
        <taxon>Capitella</taxon>
    </lineage>
</organism>
<sequence length="331" mass="37201">MGSSAVTRFLSKTTRFKLIYSSRNLTQVTGNDRIDSTLDTVTGGKIGGWLQKYENIVGLTEVREAQNKVIKAENDFQGAQKMRREHQKSVIGVQAKMKDLHAQLDKVQRGDEKYLALLTEEYEIMKQEKQLQGDLSALEELERTNFSVLSSAVRESHEKERTRTERTKYWSIGGSMVGACIGILGASLNNYLRNRELRRIMHESAAGGKELRSIMAELATSTQSQHDHIEGFVNEMKQLINTDVKSPSFDVNSENQNPMLLKEMQEIRKLVIGCKSADQLSGIVYVGPEVEALLQTTEHNLESRMRTNALWSSVGTIGAVAALVYWLFKGN</sequence>